<evidence type="ECO:0000313" key="1">
    <source>
        <dbReference type="EMBL" id="VAX39971.1"/>
    </source>
</evidence>
<dbReference type="EMBL" id="UOGK01000312">
    <property type="protein sequence ID" value="VAX39971.1"/>
    <property type="molecule type" value="Genomic_DNA"/>
</dbReference>
<protein>
    <submittedName>
        <fullName evidence="1">Uncharacterized protein</fullName>
    </submittedName>
</protein>
<name>A0A3B1DM15_9ZZZZ</name>
<proteinExistence type="predicted"/>
<reference evidence="1" key="1">
    <citation type="submission" date="2018-06" db="EMBL/GenBank/DDBJ databases">
        <authorList>
            <person name="Zhirakovskaya E."/>
        </authorList>
    </citation>
    <scope>NUCLEOTIDE SEQUENCE</scope>
</reference>
<sequence>PRLVTYVTNDPDILARWAAPTRPSRVEMLDDEELLAQLRAAGLPAGIIRRENTITIAFHNAPLPSTPALHAP</sequence>
<accession>A0A3B1DM15</accession>
<feature type="non-terminal residue" evidence="1">
    <location>
        <position position="1"/>
    </location>
</feature>
<gene>
    <name evidence="1" type="ORF">MNBD_PLANCTO03-1406</name>
</gene>
<organism evidence="1">
    <name type="scientific">hydrothermal vent metagenome</name>
    <dbReference type="NCBI Taxonomy" id="652676"/>
    <lineage>
        <taxon>unclassified sequences</taxon>
        <taxon>metagenomes</taxon>
        <taxon>ecological metagenomes</taxon>
    </lineage>
</organism>
<dbReference type="AlphaFoldDB" id="A0A3B1DM15"/>